<comment type="caution">
    <text evidence="1">The sequence shown here is derived from an EMBL/GenBank/DDBJ whole genome shotgun (WGS) entry which is preliminary data.</text>
</comment>
<name>A0ACC0Z4A6_9ROSI</name>
<reference evidence="2" key="1">
    <citation type="journal article" date="2023" name="G3 (Bethesda)">
        <title>Genome assembly and association tests identify interacting loci associated with vigor, precocity, and sex in interspecific pistachio rootstocks.</title>
        <authorList>
            <person name="Palmer W."/>
            <person name="Jacygrad E."/>
            <person name="Sagayaradj S."/>
            <person name="Cavanaugh K."/>
            <person name="Han R."/>
            <person name="Bertier L."/>
            <person name="Beede B."/>
            <person name="Kafkas S."/>
            <person name="Golino D."/>
            <person name="Preece J."/>
            <person name="Michelmore R."/>
        </authorList>
    </citation>
    <scope>NUCLEOTIDE SEQUENCE [LARGE SCALE GENOMIC DNA]</scope>
</reference>
<keyword evidence="2" id="KW-1185">Reference proteome</keyword>
<sequence>MVGEASVKEKNLKLLIGDKVCKIGVCGMGGVGKTTIMKHIHNQLLKERNKFDKVIWATVSEEYAVVKLQQDIATALGEDLLKHNDITMRAAVLQEMLKGKKRYVLILDDVWKEISLEEVGIPEPAVMDGCKLVLTTRSMEVVRSMGCEEIKVEPLSEMEALDLFLSKVGSEPLDIPTLQSTLKQIVEQCGGLPLAIVTLTSSMKGERDAHIWENALNELKARIGSVEDMVDKVLEGLKFSYDRLRNPKIKDCFLCCDLYPEDIVFDKEELIEYWIDEGFIDELESRKAMYNKGHANLKRLEENCLLESADHGKSVKMHDLVRDMALYITSQSPRYLVKAGMQLRELPTEHEWTEDLQKVSLMLNNISKFRLDMTLPKFTALSTLLLQVNSSLEEIDDSVFTLMIELQVLNLSGCESLINLPNSISGLVKLTALLLYGCRNLQHVPSLAKLGALKKLDLGGTGITAIPDGLDMLVHLRYLDLYAYGIKEMPAGILPKLFRLQYLRLDNAVAEAEEVSRLSKLECLGIHFRNLQEYHIYFSLKQQRCLNYYSFNSARLERSSLVGRWEKAVRIVGLTNFGDSIKIPTDIQKLFIDCCDDLRTVSDISSLKDATDWRIFWLYLCKQIECFYYLSSYTTELHTLELEHLFLYELDNLIAILGEEIDGAKSTLPTPMTPGIFSS</sequence>
<evidence type="ECO:0000313" key="1">
    <source>
        <dbReference type="EMBL" id="KAJ0045639.1"/>
    </source>
</evidence>
<dbReference type="Proteomes" id="UP001163603">
    <property type="component" value="Chromosome 3"/>
</dbReference>
<protein>
    <submittedName>
        <fullName evidence="1">Uncharacterized protein</fullName>
    </submittedName>
</protein>
<proteinExistence type="predicted"/>
<accession>A0ACC0Z4A6</accession>
<gene>
    <name evidence="1" type="ORF">Pint_04463</name>
</gene>
<organism evidence="1 2">
    <name type="scientific">Pistacia integerrima</name>
    <dbReference type="NCBI Taxonomy" id="434235"/>
    <lineage>
        <taxon>Eukaryota</taxon>
        <taxon>Viridiplantae</taxon>
        <taxon>Streptophyta</taxon>
        <taxon>Embryophyta</taxon>
        <taxon>Tracheophyta</taxon>
        <taxon>Spermatophyta</taxon>
        <taxon>Magnoliopsida</taxon>
        <taxon>eudicotyledons</taxon>
        <taxon>Gunneridae</taxon>
        <taxon>Pentapetalae</taxon>
        <taxon>rosids</taxon>
        <taxon>malvids</taxon>
        <taxon>Sapindales</taxon>
        <taxon>Anacardiaceae</taxon>
        <taxon>Pistacia</taxon>
    </lineage>
</organism>
<evidence type="ECO:0000313" key="2">
    <source>
        <dbReference type="Proteomes" id="UP001163603"/>
    </source>
</evidence>
<dbReference type="EMBL" id="CM047738">
    <property type="protein sequence ID" value="KAJ0045639.1"/>
    <property type="molecule type" value="Genomic_DNA"/>
</dbReference>